<evidence type="ECO:0000313" key="5">
    <source>
        <dbReference type="Proteomes" id="UP001652700"/>
    </source>
</evidence>
<dbReference type="PANTHER" id="PTHR46609">
    <property type="entry name" value="EXONUCLEASE, PHAGE-TYPE/RECB, C-TERMINAL DOMAIN-CONTAINING PROTEIN"/>
    <property type="match status" value="1"/>
</dbReference>
<dbReference type="InterPro" id="IPR011335">
    <property type="entry name" value="Restrct_endonuc-II-like"/>
</dbReference>
<organism evidence="4 5">
    <name type="scientific">Diabrotica virgifera virgifera</name>
    <name type="common">western corn rootworm</name>
    <dbReference type="NCBI Taxonomy" id="50390"/>
    <lineage>
        <taxon>Eukaryota</taxon>
        <taxon>Metazoa</taxon>
        <taxon>Ecdysozoa</taxon>
        <taxon>Arthropoda</taxon>
        <taxon>Hexapoda</taxon>
        <taxon>Insecta</taxon>
        <taxon>Pterygota</taxon>
        <taxon>Neoptera</taxon>
        <taxon>Endopterygota</taxon>
        <taxon>Coleoptera</taxon>
        <taxon>Polyphaga</taxon>
        <taxon>Cucujiformia</taxon>
        <taxon>Chrysomeloidea</taxon>
        <taxon>Chrysomelidae</taxon>
        <taxon>Galerucinae</taxon>
        <taxon>Diabroticina</taxon>
        <taxon>Diabroticites</taxon>
        <taxon>Diabrotica</taxon>
    </lineage>
</organism>
<evidence type="ECO:0000259" key="2">
    <source>
        <dbReference type="Pfam" id="PF09588"/>
    </source>
</evidence>
<dbReference type="Gene3D" id="3.90.320.10">
    <property type="match status" value="1"/>
</dbReference>
<dbReference type="RefSeq" id="XP_050518458.1">
    <property type="nucleotide sequence ID" value="XM_050662501.1"/>
</dbReference>
<name>A0ABM5L7P0_DIAVI</name>
<dbReference type="Pfam" id="PF20700">
    <property type="entry name" value="Mutator"/>
    <property type="match status" value="1"/>
</dbReference>
<dbReference type="GeneID" id="126892785"/>
<dbReference type="CDD" id="cd22343">
    <property type="entry name" value="PDDEXK_lambda_exonuclease-like"/>
    <property type="match status" value="1"/>
</dbReference>
<proteinExistence type="predicted"/>
<sequence length="816" mass="93974">MPRLKSFNKKSTKRSHTLTKYQKNKKEYKEAVQSTSSDIHEFSFISSEEYESINNHPLEFQKEQEEQTVLKGHRIVDLYYVLQWALNLQFAHSKVCTMGNLHIVDEKQKGLVSTVVLLCNMCGYKTEKSTENPSEQSAVNYGAVWGTLSTGGTYTQLTGLLGALDIPSMPYRLFHNIEIELGDKWIEGLWKSMEEAGEKERELAIAEGQLDSDGIPWTTVYCDGGWSHRSYGHSYNASSGVAVIIGKLTKKLIYLGVRNKYCSLCARYESKNSPVPVHTCYKNWQGSSTAMETSIIVEGFKQSQTLHGLKFLQFIADGDSSVYAKIREEVDYGQYVTKIECCNHAIKNYGKALYKIKADTTVNKEARALLTNNKIKELQNCCTKIINTAAYSDVENLKSNLQKSIDHVFGNHAMCSDQYCTEQQSDAHLMTSVKNTGLYFHINGSLQRLISKGHRLIDKETNNRAEMYMSILCKFNAGKRLNLSGRGSFRCRSAISGLRYNEGVEWQEKEWRSILKRSPGKYFKRNIKQNQRAVELKSKRKLDFVSHYRKKRSRSIKNNTDYGPHALQPALTENEYQSEHSRILKAIQVQPEEIPEIERQTVGQWDNALYRQVKRNRVTASYFGSICKRRPNTSCRNLIKTLTAPSWDNEYTLYGKDKEDVARQRFMALNPEKKVQKCGIFIDNIYNHLAATPDGIVDENSLLEIKCLLKVHKSGKSLLEAVETLKNMPLENKNGTLQLKKKHYYMYQIQGQLNIARKDYCYFVVYVNDTEPLFVEKIERDEELWARMVERLNSFFYNCFLPKIIDKNRKCLNKNH</sequence>
<feature type="compositionally biased region" description="Basic residues" evidence="1">
    <location>
        <begin position="1"/>
        <end position="17"/>
    </location>
</feature>
<dbReference type="SUPFAM" id="SSF52980">
    <property type="entry name" value="Restriction endonuclease-like"/>
    <property type="match status" value="1"/>
</dbReference>
<dbReference type="InterPro" id="IPR051703">
    <property type="entry name" value="NF-kappa-B_Signaling_Reg"/>
</dbReference>
<feature type="region of interest" description="Disordered" evidence="1">
    <location>
        <begin position="1"/>
        <end position="26"/>
    </location>
</feature>
<dbReference type="EnsemblMetazoa" id="XM_050662501.1">
    <property type="protein sequence ID" value="XP_050518458.1"/>
    <property type="gene ID" value="LOC126892785"/>
</dbReference>
<dbReference type="InterPro" id="IPR011604">
    <property type="entry name" value="PDDEXK-like_dom_sf"/>
</dbReference>
<keyword evidence="5" id="KW-1185">Reference proteome</keyword>
<feature type="domain" description="Mutator-like transposase" evidence="3">
    <location>
        <begin position="72"/>
        <end position="420"/>
    </location>
</feature>
<dbReference type="Pfam" id="PF09588">
    <property type="entry name" value="YqaJ"/>
    <property type="match status" value="1"/>
</dbReference>
<evidence type="ECO:0008006" key="6">
    <source>
        <dbReference type="Google" id="ProtNLM"/>
    </source>
</evidence>
<reference evidence="4" key="1">
    <citation type="submission" date="2025-05" db="UniProtKB">
        <authorList>
            <consortium name="EnsemblMetazoa"/>
        </authorList>
    </citation>
    <scope>IDENTIFICATION</scope>
</reference>
<dbReference type="InterPro" id="IPR019080">
    <property type="entry name" value="YqaJ_viral_recombinase"/>
</dbReference>
<dbReference type="InterPro" id="IPR049012">
    <property type="entry name" value="Mutator_transp_dom"/>
</dbReference>
<evidence type="ECO:0000259" key="3">
    <source>
        <dbReference type="Pfam" id="PF20700"/>
    </source>
</evidence>
<evidence type="ECO:0000313" key="4">
    <source>
        <dbReference type="EnsemblMetazoa" id="XP_050518458.1"/>
    </source>
</evidence>
<dbReference type="PANTHER" id="PTHR46609:SF8">
    <property type="entry name" value="YQAJ VIRAL RECOMBINASE DOMAIN-CONTAINING PROTEIN"/>
    <property type="match status" value="1"/>
</dbReference>
<accession>A0ABM5L7P0</accession>
<protein>
    <recommendedName>
        <fullName evidence="6">YqaJ viral recombinase domain-containing protein</fullName>
    </recommendedName>
</protein>
<dbReference type="Proteomes" id="UP001652700">
    <property type="component" value="Unplaced"/>
</dbReference>
<feature type="domain" description="YqaJ viral recombinase" evidence="2">
    <location>
        <begin position="610"/>
        <end position="757"/>
    </location>
</feature>
<evidence type="ECO:0000256" key="1">
    <source>
        <dbReference type="SAM" id="MobiDB-lite"/>
    </source>
</evidence>